<evidence type="ECO:0000313" key="4">
    <source>
        <dbReference type="Proteomes" id="UP000500953"/>
    </source>
</evidence>
<dbReference type="InterPro" id="IPR016162">
    <property type="entry name" value="Ald_DH_N"/>
</dbReference>
<feature type="domain" description="Aldehyde dehydrogenase" evidence="2">
    <location>
        <begin position="5"/>
        <end position="270"/>
    </location>
</feature>
<evidence type="ECO:0000259" key="2">
    <source>
        <dbReference type="Pfam" id="PF00171"/>
    </source>
</evidence>
<dbReference type="Proteomes" id="UP000500953">
    <property type="component" value="Chromosome"/>
</dbReference>
<protein>
    <submittedName>
        <fullName evidence="3">Aldehyde dehydrogenase family protein</fullName>
    </submittedName>
</protein>
<dbReference type="PANTHER" id="PTHR11699">
    <property type="entry name" value="ALDEHYDE DEHYDROGENASE-RELATED"/>
    <property type="match status" value="1"/>
</dbReference>
<dbReference type="Gene3D" id="3.40.605.10">
    <property type="entry name" value="Aldehyde Dehydrogenase, Chain A, domain 1"/>
    <property type="match status" value="1"/>
</dbReference>
<name>A0A6G9Z977_9NOCA</name>
<dbReference type="Gene3D" id="3.40.309.10">
    <property type="entry name" value="Aldehyde Dehydrogenase, Chain A, domain 2"/>
    <property type="match status" value="1"/>
</dbReference>
<dbReference type="InterPro" id="IPR016163">
    <property type="entry name" value="Ald_DH_C"/>
</dbReference>
<accession>A0A6G9Z977</accession>
<dbReference type="Pfam" id="PF00171">
    <property type="entry name" value="Aldedh"/>
    <property type="match status" value="1"/>
</dbReference>
<organism evidence="3 4">
    <name type="scientific">Nocardia terpenica</name>
    <dbReference type="NCBI Taxonomy" id="455432"/>
    <lineage>
        <taxon>Bacteria</taxon>
        <taxon>Bacillati</taxon>
        <taxon>Actinomycetota</taxon>
        <taxon>Actinomycetes</taxon>
        <taxon>Mycobacteriales</taxon>
        <taxon>Nocardiaceae</taxon>
        <taxon>Nocardia</taxon>
    </lineage>
</organism>
<keyword evidence="1" id="KW-0560">Oxidoreductase</keyword>
<gene>
    <name evidence="3" type="ORF">F6W96_31175</name>
</gene>
<dbReference type="InterPro" id="IPR015590">
    <property type="entry name" value="Aldehyde_DH_dom"/>
</dbReference>
<dbReference type="EMBL" id="CP046173">
    <property type="protein sequence ID" value="QIS22145.1"/>
    <property type="molecule type" value="Genomic_DNA"/>
</dbReference>
<sequence>MGDRATVESVDKLVSRARFAQSEAATWDQKRVDDVVAAVGWACYEPQNSRVLAERSLSETRLGNFYDLYNVHRKRVLGVMEDLHGNTTVGIIDDRPNLGIYRMAKPVGVIAVASPATAPATGVACNLLPILKTRNAAIITSNPRARGVARATVSLIRRTLAHLSAPADLVQHLEITGREATQALMSTADLVVAIGGAGTVRRAYASGTPAIGAGVGNATVIVDETAELSSAAEKIFTGAQFNNGTSCSSESNVLVHHQLADDFRQELSRRGAYLCSDTETARLRRVLWPDGESLDRSLVGLPALELASAANIPISAADQKSLLVVPGVHPSIDSPLFHEKLSPVLTMATFQHFDDAVESMKAILDRCGRGHSCGIHTTRADRIATLAEKIQVARVVVNQSTITNTGSFENGVPFTTTLSSGTWGGCSLSENVTWRHFLNYTTVSAPTMRRYPDKAAIFGRHWQQSVEMIDCGAC</sequence>
<dbReference type="AlphaFoldDB" id="A0A6G9Z977"/>
<dbReference type="GO" id="GO:0016620">
    <property type="term" value="F:oxidoreductase activity, acting on the aldehyde or oxo group of donors, NAD or NADP as acceptor"/>
    <property type="evidence" value="ECO:0007669"/>
    <property type="project" value="InterPro"/>
</dbReference>
<evidence type="ECO:0000313" key="3">
    <source>
        <dbReference type="EMBL" id="QIS22145.1"/>
    </source>
</evidence>
<dbReference type="InterPro" id="IPR016161">
    <property type="entry name" value="Ald_DH/histidinol_DH"/>
</dbReference>
<reference evidence="3 4" key="1">
    <citation type="journal article" date="2019" name="ACS Chem. Biol.">
        <title>Identification and Mobilization of a Cryptic Antibiotic Biosynthesis Gene Locus from a Human-Pathogenic Nocardia Isolate.</title>
        <authorList>
            <person name="Herisse M."/>
            <person name="Ishida K."/>
            <person name="Porter J.L."/>
            <person name="Howden B."/>
            <person name="Hertweck C."/>
            <person name="Stinear T.P."/>
            <person name="Pidot S.J."/>
        </authorList>
    </citation>
    <scope>NUCLEOTIDE SEQUENCE [LARGE SCALE GENOMIC DNA]</scope>
    <source>
        <strain evidence="3 4">AUSMDU00012715</strain>
    </source>
</reference>
<dbReference type="SUPFAM" id="SSF53720">
    <property type="entry name" value="ALDH-like"/>
    <property type="match status" value="1"/>
</dbReference>
<dbReference type="RefSeq" id="WP_167489584.1">
    <property type="nucleotide sequence ID" value="NZ_CP046173.1"/>
</dbReference>
<evidence type="ECO:0000256" key="1">
    <source>
        <dbReference type="ARBA" id="ARBA00023002"/>
    </source>
</evidence>
<proteinExistence type="predicted"/>